<dbReference type="PANTHER" id="PTHR30231:SF4">
    <property type="entry name" value="PROTEIN NEN2"/>
    <property type="match status" value="1"/>
</dbReference>
<dbReference type="SUPFAM" id="SSF53098">
    <property type="entry name" value="Ribonuclease H-like"/>
    <property type="match status" value="1"/>
</dbReference>
<dbReference type="Gene3D" id="3.30.420.10">
    <property type="entry name" value="Ribonuclease H-like superfamily/Ribonuclease H"/>
    <property type="match status" value="1"/>
</dbReference>
<dbReference type="InterPro" id="IPR036397">
    <property type="entry name" value="RNaseH_sf"/>
</dbReference>
<name>A0A0W8G9Q2_9ZZZZ</name>
<feature type="domain" description="Exonuclease" evidence="4">
    <location>
        <begin position="61"/>
        <end position="240"/>
    </location>
</feature>
<keyword evidence="3" id="KW-0269">Exonuclease</keyword>
<keyword evidence="1" id="KW-0540">Nuclease</keyword>
<dbReference type="GO" id="GO:0006260">
    <property type="term" value="P:DNA replication"/>
    <property type="evidence" value="ECO:0007669"/>
    <property type="project" value="InterPro"/>
</dbReference>
<keyword evidence="2" id="KW-0378">Hydrolase</keyword>
<protein>
    <submittedName>
        <fullName evidence="5">Dna polymerase iii epsilon subunit-related protein</fullName>
    </submittedName>
</protein>
<proteinExistence type="predicted"/>
<organism evidence="5">
    <name type="scientific">hydrocarbon metagenome</name>
    <dbReference type="NCBI Taxonomy" id="938273"/>
    <lineage>
        <taxon>unclassified sequences</taxon>
        <taxon>metagenomes</taxon>
        <taxon>ecological metagenomes</taxon>
    </lineage>
</organism>
<evidence type="ECO:0000256" key="2">
    <source>
        <dbReference type="ARBA" id="ARBA00022801"/>
    </source>
</evidence>
<accession>A0A0W8G9Q2</accession>
<dbReference type="Pfam" id="PF00929">
    <property type="entry name" value="RNase_T"/>
    <property type="match status" value="1"/>
</dbReference>
<dbReference type="NCBIfam" id="TIGR00573">
    <property type="entry name" value="dnaq"/>
    <property type="match status" value="1"/>
</dbReference>
<dbReference type="InterPro" id="IPR012337">
    <property type="entry name" value="RNaseH-like_sf"/>
</dbReference>
<evidence type="ECO:0000256" key="3">
    <source>
        <dbReference type="ARBA" id="ARBA00022839"/>
    </source>
</evidence>
<dbReference type="CDD" id="cd06127">
    <property type="entry name" value="DEDDh"/>
    <property type="match status" value="1"/>
</dbReference>
<evidence type="ECO:0000313" key="5">
    <source>
        <dbReference type="EMBL" id="KUG29697.1"/>
    </source>
</evidence>
<dbReference type="PANTHER" id="PTHR30231">
    <property type="entry name" value="DNA POLYMERASE III SUBUNIT EPSILON"/>
    <property type="match status" value="1"/>
</dbReference>
<evidence type="ECO:0000259" key="4">
    <source>
        <dbReference type="SMART" id="SM00479"/>
    </source>
</evidence>
<dbReference type="AlphaFoldDB" id="A0A0W8G9Q2"/>
<dbReference type="SMART" id="SM00479">
    <property type="entry name" value="EXOIII"/>
    <property type="match status" value="1"/>
</dbReference>
<dbReference type="GO" id="GO:0008408">
    <property type="term" value="F:3'-5' exonuclease activity"/>
    <property type="evidence" value="ECO:0007669"/>
    <property type="project" value="TreeGrafter"/>
</dbReference>
<gene>
    <name evidence="5" type="ORF">ASZ90_000404</name>
</gene>
<dbReference type="GO" id="GO:0005829">
    <property type="term" value="C:cytosol"/>
    <property type="evidence" value="ECO:0007669"/>
    <property type="project" value="TreeGrafter"/>
</dbReference>
<dbReference type="GO" id="GO:0003677">
    <property type="term" value="F:DNA binding"/>
    <property type="evidence" value="ECO:0007669"/>
    <property type="project" value="InterPro"/>
</dbReference>
<dbReference type="InterPro" id="IPR006054">
    <property type="entry name" value="DnaQ"/>
</dbReference>
<dbReference type="FunFam" id="3.30.420.10:FF:000045">
    <property type="entry name" value="3'-5' exonuclease DinG"/>
    <property type="match status" value="1"/>
</dbReference>
<dbReference type="InterPro" id="IPR013520">
    <property type="entry name" value="Ribonucl_H"/>
</dbReference>
<comment type="caution">
    <text evidence="5">The sequence shown here is derived from an EMBL/GenBank/DDBJ whole genome shotgun (WGS) entry which is preliminary data.</text>
</comment>
<evidence type="ECO:0000256" key="1">
    <source>
        <dbReference type="ARBA" id="ARBA00022722"/>
    </source>
</evidence>
<dbReference type="GO" id="GO:0003887">
    <property type="term" value="F:DNA-directed DNA polymerase activity"/>
    <property type="evidence" value="ECO:0007669"/>
    <property type="project" value="InterPro"/>
</dbReference>
<sequence length="261" mass="29767">MSGNAMEVGQAGAVQAFFSRLLDRMTPWRTRPKPGMPHPLLVENRERFRTFDTGVALKDCVFTVVDTELTGLDPRHEEIVSIGAVRVRGLCIVPGESFSVLVRPRKDLPKQSTLIHRITPQQVQGRPRLRHVLPEFLEFVGSSLVVGHHIGLDMAFLNRALGDVYGLKMENPCLDTLRMAQIYRAEHWENYYDRYALNVSYALSDLAGEWGLPRFPAHNALADALQTAYLFLYLIKKIQGGRLETMHDLYRAGRNWRWHSS</sequence>
<dbReference type="EMBL" id="LNQE01000048">
    <property type="protein sequence ID" value="KUG29697.1"/>
    <property type="molecule type" value="Genomic_DNA"/>
</dbReference>
<reference evidence="5" key="1">
    <citation type="journal article" date="2015" name="Proc. Natl. Acad. Sci. U.S.A.">
        <title>Networks of energetic and metabolic interactions define dynamics in microbial communities.</title>
        <authorList>
            <person name="Embree M."/>
            <person name="Liu J.K."/>
            <person name="Al-Bassam M.M."/>
            <person name="Zengler K."/>
        </authorList>
    </citation>
    <scope>NUCLEOTIDE SEQUENCE</scope>
</reference>